<dbReference type="InParanoid" id="A9UXM8"/>
<dbReference type="Gene3D" id="1.10.287.1130">
    <property type="entry name" value="CytochromE C oxidase copper chaperone"/>
    <property type="match status" value="1"/>
</dbReference>
<keyword evidence="3" id="KW-1015">Disulfide bond</keyword>
<dbReference type="GeneID" id="5890553"/>
<protein>
    <recommendedName>
        <fullName evidence="5">CHCH domain-containing protein</fullName>
    </recommendedName>
</protein>
<organism evidence="6 7">
    <name type="scientific">Monosiga brevicollis</name>
    <name type="common">Choanoflagellate</name>
    <dbReference type="NCBI Taxonomy" id="81824"/>
    <lineage>
        <taxon>Eukaryota</taxon>
        <taxon>Choanoflagellata</taxon>
        <taxon>Craspedida</taxon>
        <taxon>Salpingoecidae</taxon>
        <taxon>Monosiga</taxon>
    </lineage>
</organism>
<evidence type="ECO:0000313" key="6">
    <source>
        <dbReference type="EMBL" id="EDQ90037.1"/>
    </source>
</evidence>
<dbReference type="PROSITE" id="PS51808">
    <property type="entry name" value="CHCH"/>
    <property type="match status" value="1"/>
</dbReference>
<dbReference type="InterPro" id="IPR010625">
    <property type="entry name" value="CHCH"/>
</dbReference>
<evidence type="ECO:0000259" key="5">
    <source>
        <dbReference type="Pfam" id="PF06747"/>
    </source>
</evidence>
<dbReference type="GO" id="GO:0005739">
    <property type="term" value="C:mitochondrion"/>
    <property type="evidence" value="ECO:0000318"/>
    <property type="project" value="GO_Central"/>
</dbReference>
<dbReference type="EMBL" id="CH991549">
    <property type="protein sequence ID" value="EDQ90037.1"/>
    <property type="molecule type" value="Genomic_DNA"/>
</dbReference>
<proteinExistence type="predicted"/>
<evidence type="ECO:0000256" key="3">
    <source>
        <dbReference type="ARBA" id="ARBA00023157"/>
    </source>
</evidence>
<feature type="domain" description="CHCH" evidence="5">
    <location>
        <begin position="2"/>
        <end position="36"/>
    </location>
</feature>
<dbReference type="KEGG" id="mbr:MONBRDRAFT_16818"/>
<evidence type="ECO:0000256" key="2">
    <source>
        <dbReference type="ARBA" id="ARBA00023128"/>
    </source>
</evidence>
<dbReference type="RefSeq" id="XP_001745459.1">
    <property type="nucleotide sequence ID" value="XM_001745407.1"/>
</dbReference>
<dbReference type="STRING" id="81824.A9UXM8"/>
<dbReference type="GO" id="GO:0005758">
    <property type="term" value="C:mitochondrial intermembrane space"/>
    <property type="evidence" value="ECO:0007669"/>
    <property type="project" value="UniProtKB-SubCell"/>
</dbReference>
<keyword evidence="2" id="KW-0496">Mitochondrion</keyword>
<dbReference type="SUPFAM" id="SSF47072">
    <property type="entry name" value="Cysteine alpha-hairpin motif"/>
    <property type="match status" value="1"/>
</dbReference>
<dbReference type="InterPro" id="IPR051040">
    <property type="entry name" value="COX23"/>
</dbReference>
<dbReference type="PANTHER" id="PTHR46811:SF1">
    <property type="entry name" value="COILED-COIL-HELIX-COILED-COIL-HELIX DOMAIN-CONTAINING PROTEIN 7"/>
    <property type="match status" value="1"/>
</dbReference>
<dbReference type="AlphaFoldDB" id="A9UXM8"/>
<dbReference type="Pfam" id="PF06747">
    <property type="entry name" value="CHCH"/>
    <property type="match status" value="1"/>
</dbReference>
<reference evidence="6 7" key="1">
    <citation type="journal article" date="2008" name="Nature">
        <title>The genome of the choanoflagellate Monosiga brevicollis and the origin of metazoans.</title>
        <authorList>
            <consortium name="JGI Sequencing"/>
            <person name="King N."/>
            <person name="Westbrook M.J."/>
            <person name="Young S.L."/>
            <person name="Kuo A."/>
            <person name="Abedin M."/>
            <person name="Chapman J."/>
            <person name="Fairclough S."/>
            <person name="Hellsten U."/>
            <person name="Isogai Y."/>
            <person name="Letunic I."/>
            <person name="Marr M."/>
            <person name="Pincus D."/>
            <person name="Putnam N."/>
            <person name="Rokas A."/>
            <person name="Wright K.J."/>
            <person name="Zuzow R."/>
            <person name="Dirks W."/>
            <person name="Good M."/>
            <person name="Goodstein D."/>
            <person name="Lemons D."/>
            <person name="Li W."/>
            <person name="Lyons J.B."/>
            <person name="Morris A."/>
            <person name="Nichols S."/>
            <person name="Richter D.J."/>
            <person name="Salamov A."/>
            <person name="Bork P."/>
            <person name="Lim W.A."/>
            <person name="Manning G."/>
            <person name="Miller W.T."/>
            <person name="McGinnis W."/>
            <person name="Shapiro H."/>
            <person name="Tjian R."/>
            <person name="Grigoriev I.V."/>
            <person name="Rokhsar D."/>
        </authorList>
    </citation>
    <scope>NUCLEOTIDE SEQUENCE [LARGE SCALE GENOMIC DNA]</scope>
    <source>
        <strain evidence="7">MX1 / ATCC 50154</strain>
    </source>
</reference>
<feature type="region of interest" description="Disordered" evidence="4">
    <location>
        <begin position="55"/>
        <end position="75"/>
    </location>
</feature>
<evidence type="ECO:0000256" key="4">
    <source>
        <dbReference type="SAM" id="MobiDB-lite"/>
    </source>
</evidence>
<dbReference type="PANTHER" id="PTHR46811">
    <property type="entry name" value="COILED-COIL-HELIX-COILED-COIL-HELIX DOMAIN-CONTAINING PROTEIN 7"/>
    <property type="match status" value="1"/>
</dbReference>
<name>A9UXM8_MONBE</name>
<evidence type="ECO:0000256" key="1">
    <source>
        <dbReference type="ARBA" id="ARBA00004569"/>
    </source>
</evidence>
<dbReference type="InterPro" id="IPR009069">
    <property type="entry name" value="Cys_alpha_HP_mot_SF"/>
</dbReference>
<accession>A9UXM8</accession>
<evidence type="ECO:0000313" key="7">
    <source>
        <dbReference type="Proteomes" id="UP000001357"/>
    </source>
</evidence>
<dbReference type="Proteomes" id="UP000001357">
    <property type="component" value="Unassembled WGS sequence"/>
</dbReference>
<gene>
    <name evidence="6" type="ORF">MONBRDRAFT_16818</name>
</gene>
<dbReference type="GO" id="GO:0033108">
    <property type="term" value="P:mitochondrial respiratory chain complex assembly"/>
    <property type="evidence" value="ECO:0000318"/>
    <property type="project" value="GO_Central"/>
</dbReference>
<sequence>MCAQEKAASYACLDRNAYDRTKCTAFFDAYNECRKRWQKARSKLRQKENDKIGLFGIRTDDEDSATAPAKDAGQR</sequence>
<keyword evidence="7" id="KW-1185">Reference proteome</keyword>
<comment type="subcellular location">
    <subcellularLocation>
        <location evidence="1">Mitochondrion intermembrane space</location>
    </subcellularLocation>
</comment>